<evidence type="ECO:0000313" key="1">
    <source>
        <dbReference type="EMBL" id="OBS19587.1"/>
    </source>
</evidence>
<dbReference type="Proteomes" id="UP000091967">
    <property type="component" value="Unassembled WGS sequence"/>
</dbReference>
<dbReference type="AlphaFoldDB" id="A0A1B8AGD2"/>
<protein>
    <submittedName>
        <fullName evidence="1">Uncharacterized protein</fullName>
    </submittedName>
</protein>
<name>A0A1B8AGD2_FUSPO</name>
<dbReference type="EMBL" id="LYXU01000004">
    <property type="protein sequence ID" value="OBS19587.1"/>
    <property type="molecule type" value="Genomic_DNA"/>
</dbReference>
<comment type="caution">
    <text evidence="1">The sequence shown here is derived from an EMBL/GenBank/DDBJ whole genome shotgun (WGS) entry which is preliminary data.</text>
</comment>
<gene>
    <name evidence="1" type="ORF">FPOA_11312</name>
</gene>
<organism evidence="1 2">
    <name type="scientific">Fusarium poae</name>
    <dbReference type="NCBI Taxonomy" id="36050"/>
    <lineage>
        <taxon>Eukaryota</taxon>
        <taxon>Fungi</taxon>
        <taxon>Dikarya</taxon>
        <taxon>Ascomycota</taxon>
        <taxon>Pezizomycotina</taxon>
        <taxon>Sordariomycetes</taxon>
        <taxon>Hypocreomycetidae</taxon>
        <taxon>Hypocreales</taxon>
        <taxon>Nectriaceae</taxon>
        <taxon>Fusarium</taxon>
    </lineage>
</organism>
<accession>A0A1B8AGD2</accession>
<sequence length="156" mass="17906">MLHCTCHARRKRRVLVRQFPDENILLSPSHYNHFCASNDTNVSVSANKLKLTSFNLQPITSTTMPGRNYGYLEALDKAAKAYERAMIHQREATRHSQLRDAELNTVLHWRAEAEKRSDAPDASMVIESRLKELADEMAGAVKAKKEEKEVKKEREE</sequence>
<keyword evidence="2" id="KW-1185">Reference proteome</keyword>
<proteinExistence type="predicted"/>
<evidence type="ECO:0000313" key="2">
    <source>
        <dbReference type="Proteomes" id="UP000091967"/>
    </source>
</evidence>
<reference evidence="1 2" key="1">
    <citation type="submission" date="2016-06" db="EMBL/GenBank/DDBJ databases">
        <title>Living apart together: crosstalk between the core and supernumerary genomes in a fungal plant pathogen.</title>
        <authorList>
            <person name="Vanheule A."/>
            <person name="Audenaert K."/>
            <person name="Warris S."/>
            <person name="Van De Geest H."/>
            <person name="Schijlen E."/>
            <person name="Hofte M."/>
            <person name="De Saeger S."/>
            <person name="Haesaert G."/>
            <person name="Waalwijk C."/>
            <person name="Van Der Lee T."/>
        </authorList>
    </citation>
    <scope>NUCLEOTIDE SEQUENCE [LARGE SCALE GENOMIC DNA]</scope>
    <source>
        <strain evidence="1 2">2516</strain>
    </source>
</reference>